<dbReference type="AlphaFoldDB" id="A0A0E9U475"/>
<evidence type="ECO:0000313" key="1">
    <source>
        <dbReference type="EMBL" id="JAH60557.1"/>
    </source>
</evidence>
<reference evidence="1" key="1">
    <citation type="submission" date="2014-11" db="EMBL/GenBank/DDBJ databases">
        <authorList>
            <person name="Amaro Gonzalez C."/>
        </authorList>
    </citation>
    <scope>NUCLEOTIDE SEQUENCE</scope>
</reference>
<proteinExistence type="predicted"/>
<name>A0A0E9U475_ANGAN</name>
<organism evidence="1">
    <name type="scientific">Anguilla anguilla</name>
    <name type="common">European freshwater eel</name>
    <name type="synonym">Muraena anguilla</name>
    <dbReference type="NCBI Taxonomy" id="7936"/>
    <lineage>
        <taxon>Eukaryota</taxon>
        <taxon>Metazoa</taxon>
        <taxon>Chordata</taxon>
        <taxon>Craniata</taxon>
        <taxon>Vertebrata</taxon>
        <taxon>Euteleostomi</taxon>
        <taxon>Actinopterygii</taxon>
        <taxon>Neopterygii</taxon>
        <taxon>Teleostei</taxon>
        <taxon>Anguilliformes</taxon>
        <taxon>Anguillidae</taxon>
        <taxon>Anguilla</taxon>
    </lineage>
</organism>
<protein>
    <submittedName>
        <fullName evidence="1">Uncharacterized protein</fullName>
    </submittedName>
</protein>
<sequence length="22" mass="2480">MCNVQLSAATFTCKIQESVDYQ</sequence>
<dbReference type="EMBL" id="GBXM01048020">
    <property type="protein sequence ID" value="JAH60557.1"/>
    <property type="molecule type" value="Transcribed_RNA"/>
</dbReference>
<reference evidence="1" key="2">
    <citation type="journal article" date="2015" name="Fish Shellfish Immunol.">
        <title>Early steps in the European eel (Anguilla anguilla)-Vibrio vulnificus interaction in the gills: Role of the RtxA13 toxin.</title>
        <authorList>
            <person name="Callol A."/>
            <person name="Pajuelo D."/>
            <person name="Ebbesson L."/>
            <person name="Teles M."/>
            <person name="MacKenzie S."/>
            <person name="Amaro C."/>
        </authorList>
    </citation>
    <scope>NUCLEOTIDE SEQUENCE</scope>
</reference>
<accession>A0A0E9U475</accession>